<name>A0ABY8R1C0_PARBF</name>
<sequence length="59" mass="6941">MNDFLVNINSDIKRCEETLSDNNYLEIVIAIEELTDKYKNSIDDIELSNGRVWNFTKRS</sequence>
<proteinExistence type="predicted"/>
<dbReference type="EMBL" id="CP124685">
    <property type="protein sequence ID" value="WGX74478.1"/>
    <property type="molecule type" value="Genomic_DNA"/>
</dbReference>
<dbReference type="Proteomes" id="UP001239169">
    <property type="component" value="Chromosome"/>
</dbReference>
<protein>
    <submittedName>
        <fullName evidence="1">Uncharacterized protein</fullName>
    </submittedName>
</protein>
<accession>A0ABY8R1C0</accession>
<gene>
    <name evidence="1" type="ORF">QJS64_09600</name>
</gene>
<evidence type="ECO:0000313" key="2">
    <source>
        <dbReference type="Proteomes" id="UP001239169"/>
    </source>
</evidence>
<reference evidence="1 2" key="1">
    <citation type="submission" date="2023-04" db="EMBL/GenBank/DDBJ databases">
        <title>Bacteria Genome Submission.</title>
        <authorList>
            <person name="Isaac P."/>
        </authorList>
    </citation>
    <scope>NUCLEOTIDE SEQUENCE [LARGE SCALE GENOMIC DNA]</scope>
    <source>
        <strain evidence="1 2">SampleS7P1</strain>
    </source>
</reference>
<organism evidence="1 2">
    <name type="scientific">Paraclostridium bifermentans</name>
    <name type="common">Clostridium bifermentans</name>
    <dbReference type="NCBI Taxonomy" id="1490"/>
    <lineage>
        <taxon>Bacteria</taxon>
        <taxon>Bacillati</taxon>
        <taxon>Bacillota</taxon>
        <taxon>Clostridia</taxon>
        <taxon>Peptostreptococcales</taxon>
        <taxon>Peptostreptococcaceae</taxon>
        <taxon>Paraclostridium</taxon>
    </lineage>
</organism>
<evidence type="ECO:0000313" key="1">
    <source>
        <dbReference type="EMBL" id="WGX74478.1"/>
    </source>
</evidence>
<keyword evidence="2" id="KW-1185">Reference proteome</keyword>